<dbReference type="InterPro" id="IPR011605">
    <property type="entry name" value="NusB_fam"/>
</dbReference>
<dbReference type="GO" id="GO:0031564">
    <property type="term" value="P:transcription antitermination"/>
    <property type="evidence" value="ECO:0007669"/>
    <property type="project" value="UniProtKB-KW"/>
</dbReference>
<reference evidence="9" key="1">
    <citation type="submission" date="2016-11" db="EMBL/GenBank/DDBJ databases">
        <title>Actinomyces gypaetusis sp. nov. isolated from Gypaetus barbatus in Qinghai Tibet Plateau China.</title>
        <authorList>
            <person name="Meng X."/>
        </authorList>
    </citation>
    <scope>NUCLEOTIDE SEQUENCE [LARGE SCALE GENOMIC DNA]</scope>
    <source>
        <strain evidence="9">DSM 15383</strain>
    </source>
</reference>
<dbReference type="AlphaFoldDB" id="A0A1Q5PR08"/>
<dbReference type="OrthoDB" id="3528057at2"/>
<evidence type="ECO:0000256" key="4">
    <source>
        <dbReference type="ARBA" id="ARBA00023015"/>
    </source>
</evidence>
<gene>
    <name evidence="6" type="primary">nusB</name>
    <name evidence="8" type="ORF">BM477_03685</name>
</gene>
<dbReference type="STRING" id="156892.BM477_03685"/>
<dbReference type="InterPro" id="IPR006027">
    <property type="entry name" value="NusB_RsmB_TIM44"/>
</dbReference>
<dbReference type="EMBL" id="MPDM01000003">
    <property type="protein sequence ID" value="OKL50004.1"/>
    <property type="molecule type" value="Genomic_DNA"/>
</dbReference>
<dbReference type="Proteomes" id="UP000186465">
    <property type="component" value="Unassembled WGS sequence"/>
</dbReference>
<dbReference type="SUPFAM" id="SSF48013">
    <property type="entry name" value="NusB-like"/>
    <property type="match status" value="1"/>
</dbReference>
<dbReference type="GO" id="GO:0005829">
    <property type="term" value="C:cytosol"/>
    <property type="evidence" value="ECO:0007669"/>
    <property type="project" value="TreeGrafter"/>
</dbReference>
<dbReference type="GO" id="GO:0006353">
    <property type="term" value="P:DNA-templated transcription termination"/>
    <property type="evidence" value="ECO:0007669"/>
    <property type="project" value="UniProtKB-UniRule"/>
</dbReference>
<dbReference type="Gene3D" id="1.10.940.10">
    <property type="entry name" value="NusB-like"/>
    <property type="match status" value="1"/>
</dbReference>
<dbReference type="RefSeq" id="WP_075361330.1">
    <property type="nucleotide sequence ID" value="NZ_MPDM01000003.1"/>
</dbReference>
<keyword evidence="4 6" id="KW-0805">Transcription regulation</keyword>
<evidence type="ECO:0000256" key="1">
    <source>
        <dbReference type="ARBA" id="ARBA00005952"/>
    </source>
</evidence>
<evidence type="ECO:0000256" key="5">
    <source>
        <dbReference type="ARBA" id="ARBA00023163"/>
    </source>
</evidence>
<dbReference type="Pfam" id="PF01029">
    <property type="entry name" value="NusB"/>
    <property type="match status" value="1"/>
</dbReference>
<evidence type="ECO:0000256" key="2">
    <source>
        <dbReference type="ARBA" id="ARBA00022814"/>
    </source>
</evidence>
<comment type="function">
    <text evidence="6">Involved in transcription antitermination. Required for transcription of ribosomal RNA (rRNA) genes. Binds specifically to the boxA antiterminator sequence of the ribosomal RNA (rrn) operons.</text>
</comment>
<evidence type="ECO:0000259" key="7">
    <source>
        <dbReference type="Pfam" id="PF01029"/>
    </source>
</evidence>
<feature type="domain" description="NusB/RsmB/TIM44" evidence="7">
    <location>
        <begin position="10"/>
        <end position="138"/>
    </location>
</feature>
<evidence type="ECO:0000256" key="6">
    <source>
        <dbReference type="HAMAP-Rule" id="MF_00073"/>
    </source>
</evidence>
<comment type="caution">
    <text evidence="8">The sequence shown here is derived from an EMBL/GenBank/DDBJ whole genome shotgun (WGS) entry which is preliminary data.</text>
</comment>
<comment type="similarity">
    <text evidence="1 6">Belongs to the NusB family.</text>
</comment>
<dbReference type="NCBIfam" id="TIGR01951">
    <property type="entry name" value="nusB"/>
    <property type="match status" value="1"/>
</dbReference>
<dbReference type="HAMAP" id="MF_00073">
    <property type="entry name" value="NusB"/>
    <property type="match status" value="1"/>
</dbReference>
<protein>
    <recommendedName>
        <fullName evidence="6">Transcription antitermination protein NusB</fullName>
    </recommendedName>
    <alternativeName>
        <fullName evidence="6">Antitermination factor NusB</fullName>
    </alternativeName>
</protein>
<dbReference type="InterPro" id="IPR035926">
    <property type="entry name" value="NusB-like_sf"/>
</dbReference>
<keyword evidence="2 6" id="KW-0889">Transcription antitermination</keyword>
<sequence length="180" mass="20158">MSVRKGSRTKARIRAIDVLFETDERHAGVRPSDIRNTLDQRREVSAAQTPLPAYAIEIVEGVAAHLDEIDDMIESYSSRNWRRMPSVDRSILRMAIWEILFNDDVDDVISITEAVGISDSLSAPDSPAFINAVLDRVKNTHREKRESDGEYLDLAASEADDTETLSGSIDAAYVDEYLDD</sequence>
<keyword evidence="3 6" id="KW-0694">RNA-binding</keyword>
<dbReference type="PANTHER" id="PTHR11078:SF3">
    <property type="entry name" value="ANTITERMINATION NUSB DOMAIN-CONTAINING PROTEIN"/>
    <property type="match status" value="1"/>
</dbReference>
<evidence type="ECO:0000313" key="9">
    <source>
        <dbReference type="Proteomes" id="UP000186465"/>
    </source>
</evidence>
<organism evidence="8 9">
    <name type="scientific">Boudabousia marimammalium</name>
    <dbReference type="NCBI Taxonomy" id="156892"/>
    <lineage>
        <taxon>Bacteria</taxon>
        <taxon>Bacillati</taxon>
        <taxon>Actinomycetota</taxon>
        <taxon>Actinomycetes</taxon>
        <taxon>Actinomycetales</taxon>
        <taxon>Actinomycetaceae</taxon>
        <taxon>Boudabousia</taxon>
    </lineage>
</organism>
<dbReference type="GO" id="GO:0003723">
    <property type="term" value="F:RNA binding"/>
    <property type="evidence" value="ECO:0007669"/>
    <property type="project" value="UniProtKB-UniRule"/>
</dbReference>
<accession>A0A1Q5PR08</accession>
<name>A0A1Q5PR08_9ACTO</name>
<evidence type="ECO:0000256" key="3">
    <source>
        <dbReference type="ARBA" id="ARBA00022884"/>
    </source>
</evidence>
<keyword evidence="5 6" id="KW-0804">Transcription</keyword>
<proteinExistence type="inferred from homology"/>
<keyword evidence="9" id="KW-1185">Reference proteome</keyword>
<evidence type="ECO:0000313" key="8">
    <source>
        <dbReference type="EMBL" id="OKL50004.1"/>
    </source>
</evidence>
<dbReference type="PANTHER" id="PTHR11078">
    <property type="entry name" value="N UTILIZATION SUBSTANCE PROTEIN B-RELATED"/>
    <property type="match status" value="1"/>
</dbReference>